<dbReference type="InterPro" id="IPR011882">
    <property type="entry name" value="PaaC"/>
</dbReference>
<gene>
    <name evidence="2" type="primary">paaC</name>
    <name evidence="2" type="ORF">AB0301_03865</name>
</gene>
<dbReference type="GO" id="GO:0097266">
    <property type="term" value="F:phenylacetyl-CoA 1,2-epoxidase activity"/>
    <property type="evidence" value="ECO:0007669"/>
    <property type="project" value="UniProtKB-EC"/>
</dbReference>
<comment type="caution">
    <text evidence="2">The sequence shown here is derived from an EMBL/GenBank/DDBJ whole genome shotgun (WGS) entry which is preliminary data.</text>
</comment>
<dbReference type="Proteomes" id="UP001553715">
    <property type="component" value="Unassembled WGS sequence"/>
</dbReference>
<dbReference type="EC" id="1.14.13.149" evidence="2"/>
<evidence type="ECO:0000313" key="3">
    <source>
        <dbReference type="Proteomes" id="UP001553715"/>
    </source>
</evidence>
<evidence type="ECO:0000256" key="1">
    <source>
        <dbReference type="SAM" id="MobiDB-lite"/>
    </source>
</evidence>
<accession>A0ABV3LE61</accession>
<evidence type="ECO:0000313" key="2">
    <source>
        <dbReference type="EMBL" id="MEW1974209.1"/>
    </source>
</evidence>
<dbReference type="PANTHER" id="PTHR30458">
    <property type="entry name" value="PHENYLACETIC ACID DEGRADATION PROTEIN PAA"/>
    <property type="match status" value="1"/>
</dbReference>
<dbReference type="SUPFAM" id="SSF47240">
    <property type="entry name" value="Ferritin-like"/>
    <property type="match status" value="1"/>
</dbReference>
<dbReference type="InterPro" id="IPR009078">
    <property type="entry name" value="Ferritin-like_SF"/>
</dbReference>
<dbReference type="EMBL" id="JBFBMH010000003">
    <property type="protein sequence ID" value="MEW1974209.1"/>
    <property type="molecule type" value="Genomic_DNA"/>
</dbReference>
<feature type="region of interest" description="Disordered" evidence="1">
    <location>
        <begin position="1"/>
        <end position="89"/>
    </location>
</feature>
<organism evidence="2 3">
    <name type="scientific">Microbacterium profundi</name>
    <dbReference type="NCBI Taxonomy" id="450380"/>
    <lineage>
        <taxon>Bacteria</taxon>
        <taxon>Bacillati</taxon>
        <taxon>Actinomycetota</taxon>
        <taxon>Actinomycetes</taxon>
        <taxon>Micrococcales</taxon>
        <taxon>Microbacteriaceae</taxon>
        <taxon>Microbacterium</taxon>
    </lineage>
</organism>
<dbReference type="InterPro" id="IPR052703">
    <property type="entry name" value="Aromatic_CoA_ox/epox"/>
</dbReference>
<reference evidence="2 3" key="1">
    <citation type="submission" date="2024-06" db="EMBL/GenBank/DDBJ databases">
        <title>The Natural Products Discovery Center: Release of the First 8490 Sequenced Strains for Exploring Actinobacteria Biosynthetic Diversity.</title>
        <authorList>
            <person name="Kalkreuter E."/>
            <person name="Kautsar S.A."/>
            <person name="Yang D."/>
            <person name="Bader C.D."/>
            <person name="Teijaro C.N."/>
            <person name="Fluegel L."/>
            <person name="Davis C.M."/>
            <person name="Simpson J.R."/>
            <person name="Lauterbach L."/>
            <person name="Steele A.D."/>
            <person name="Gui C."/>
            <person name="Meng S."/>
            <person name="Li G."/>
            <person name="Viehrig K."/>
            <person name="Ye F."/>
            <person name="Su P."/>
            <person name="Kiefer A.F."/>
            <person name="Nichols A."/>
            <person name="Cepeda A.J."/>
            <person name="Yan W."/>
            <person name="Fan B."/>
            <person name="Jiang Y."/>
            <person name="Adhikari A."/>
            <person name="Zheng C.-J."/>
            <person name="Schuster L."/>
            <person name="Cowan T.M."/>
            <person name="Smanski M.J."/>
            <person name="Chevrette M.G."/>
            <person name="De Carvalho L.P.S."/>
            <person name="Shen B."/>
        </authorList>
    </citation>
    <scope>NUCLEOTIDE SEQUENCE [LARGE SCALE GENOMIC DNA]</scope>
    <source>
        <strain evidence="2 3">NPDC077434</strain>
    </source>
</reference>
<proteinExistence type="predicted"/>
<dbReference type="PANTHER" id="PTHR30458:SF0">
    <property type="entry name" value="1,2-PHENYLACETYL-COA EPOXIDASE, SUBUNIT C"/>
    <property type="match status" value="1"/>
</dbReference>
<protein>
    <submittedName>
        <fullName evidence="2">1,2-phenylacetyl-CoA epoxidase subunit PaaC</fullName>
        <ecNumber evidence="2">1.14.13.149</ecNumber>
    </submittedName>
</protein>
<keyword evidence="3" id="KW-1185">Reference proteome</keyword>
<feature type="compositionally biased region" description="Basic and acidic residues" evidence="1">
    <location>
        <begin position="29"/>
        <end position="48"/>
    </location>
</feature>
<dbReference type="Pfam" id="PF05138">
    <property type="entry name" value="PaaA_PaaC"/>
    <property type="match status" value="1"/>
</dbReference>
<name>A0ABV3LE61_9MICO</name>
<keyword evidence="2" id="KW-0560">Oxidoreductase</keyword>
<dbReference type="InterPro" id="IPR007814">
    <property type="entry name" value="PaaA_PaaC"/>
</dbReference>
<feature type="compositionally biased region" description="Polar residues" evidence="1">
    <location>
        <begin position="50"/>
        <end position="71"/>
    </location>
</feature>
<dbReference type="InterPro" id="IPR012347">
    <property type="entry name" value="Ferritin-like"/>
</dbReference>
<sequence>MSDSTSPRGSLSDAFPHGSLSDAFPRGSLSERSETKRVERGAQRRDETPTEVQASTPSGRSTRFVSPSARSTPREEAARGESKRPAPHVTVDQVELAAELAGDTDATATPAVAEYALWLGDDALILSQQLGGWIAHAPELEEDVALGNIALDLLGHARSLLHYASTAWAGTTDGRSEDDLAYFRDEADFRSAWLFEQPNGDFAQTIARQLTASAYMFELYSALRASKDATLAAVAEKALKEVDYHRDHAVQWTLRLAGGTEESRRRMIRALRDVWPYVDELFRDEPLIDELGAIAARPSTLRPGFDAAIAALFTEAELDIPDVSASSGGGRRGRHFPTMGHLLAEMQVLARQHPGASW</sequence>
<dbReference type="NCBIfam" id="TIGR02158">
    <property type="entry name" value="PA_CoA_Oxy3"/>
    <property type="match status" value="1"/>
</dbReference>
<dbReference type="Gene3D" id="1.20.1260.10">
    <property type="match status" value="1"/>
</dbReference>
<feature type="compositionally biased region" description="Basic and acidic residues" evidence="1">
    <location>
        <begin position="72"/>
        <end position="84"/>
    </location>
</feature>